<dbReference type="Pfam" id="PF12773">
    <property type="entry name" value="DZR"/>
    <property type="match status" value="1"/>
</dbReference>
<evidence type="ECO:0000313" key="4">
    <source>
        <dbReference type="Proteomes" id="UP000487649"/>
    </source>
</evidence>
<sequence>MIVMSILMSVVLFVVVCFGIGQVAWIYLDAKDRGDRLAIVWAIFAIFPIVYPILLPLPLIIYLLISRSFSYLCPTCNEKVNKDFSTCPHCGQALKEKCPNCGRTVESEWHYCPSCSAHIK</sequence>
<protein>
    <submittedName>
        <fullName evidence="3">Zinc ribbon domain-containing protein</fullName>
    </submittedName>
</protein>
<evidence type="ECO:0000259" key="2">
    <source>
        <dbReference type="Pfam" id="PF12773"/>
    </source>
</evidence>
<dbReference type="InterPro" id="IPR025874">
    <property type="entry name" value="DZR"/>
</dbReference>
<organism evidence="3 4">
    <name type="scientific">Turicibacter sanguinis</name>
    <dbReference type="NCBI Taxonomy" id="154288"/>
    <lineage>
        <taxon>Bacteria</taxon>
        <taxon>Bacillati</taxon>
        <taxon>Bacillota</taxon>
        <taxon>Erysipelotrichia</taxon>
        <taxon>Erysipelotrichales</taxon>
        <taxon>Turicibacteraceae</taxon>
        <taxon>Turicibacter</taxon>
    </lineage>
</organism>
<dbReference type="EMBL" id="WMQE01000012">
    <property type="protein sequence ID" value="MTK21156.1"/>
    <property type="molecule type" value="Genomic_DNA"/>
</dbReference>
<dbReference type="RefSeq" id="WP_006784738.1">
    <property type="nucleotide sequence ID" value="NZ_CABJBH010000014.1"/>
</dbReference>
<evidence type="ECO:0000256" key="1">
    <source>
        <dbReference type="SAM" id="Phobius"/>
    </source>
</evidence>
<keyword evidence="1" id="KW-0472">Membrane</keyword>
<dbReference type="GeneID" id="60058148"/>
<feature type="transmembrane region" description="Helical" evidence="1">
    <location>
        <begin position="6"/>
        <end position="28"/>
    </location>
</feature>
<keyword evidence="1" id="KW-1133">Transmembrane helix</keyword>
<feature type="domain" description="DZANK-type" evidence="2">
    <location>
        <begin position="73"/>
        <end position="115"/>
    </location>
</feature>
<evidence type="ECO:0000313" key="3">
    <source>
        <dbReference type="EMBL" id="MTK21156.1"/>
    </source>
</evidence>
<proteinExistence type="predicted"/>
<gene>
    <name evidence="3" type="ORF">GMA92_06950</name>
</gene>
<dbReference type="Proteomes" id="UP000487649">
    <property type="component" value="Unassembled WGS sequence"/>
</dbReference>
<comment type="caution">
    <text evidence="3">The sequence shown here is derived from an EMBL/GenBank/DDBJ whole genome shotgun (WGS) entry which is preliminary data.</text>
</comment>
<keyword evidence="1" id="KW-0812">Transmembrane</keyword>
<dbReference type="AlphaFoldDB" id="A0A9X4XD44"/>
<accession>A0A9X4XD44</accession>
<reference evidence="3 4" key="1">
    <citation type="journal article" date="2019" name="Nat. Med.">
        <title>A library of human gut bacterial isolates paired with longitudinal multiomics data enables mechanistic microbiome research.</title>
        <authorList>
            <person name="Poyet M."/>
            <person name="Groussin M."/>
            <person name="Gibbons S.M."/>
            <person name="Avila-Pacheco J."/>
            <person name="Jiang X."/>
            <person name="Kearney S.M."/>
            <person name="Perrotta A.R."/>
            <person name="Berdy B."/>
            <person name="Zhao S."/>
            <person name="Lieberman T.D."/>
            <person name="Swanson P.K."/>
            <person name="Smith M."/>
            <person name="Roesemann S."/>
            <person name="Alexander J.E."/>
            <person name="Rich S.A."/>
            <person name="Livny J."/>
            <person name="Vlamakis H."/>
            <person name="Clish C."/>
            <person name="Bullock K."/>
            <person name="Deik A."/>
            <person name="Scott J."/>
            <person name="Pierce K.A."/>
            <person name="Xavier R.J."/>
            <person name="Alm E.J."/>
        </authorList>
    </citation>
    <scope>NUCLEOTIDE SEQUENCE [LARGE SCALE GENOMIC DNA]</scope>
    <source>
        <strain evidence="3 4">BIOML-A198</strain>
    </source>
</reference>
<feature type="transmembrane region" description="Helical" evidence="1">
    <location>
        <begin position="40"/>
        <end position="65"/>
    </location>
</feature>
<name>A0A9X4XD44_9FIRM</name>